<dbReference type="Proteomes" id="UP001320245">
    <property type="component" value="Unassembled WGS sequence"/>
</dbReference>
<evidence type="ECO:0000313" key="3">
    <source>
        <dbReference type="Proteomes" id="UP001320245"/>
    </source>
</evidence>
<dbReference type="EMBL" id="JAJSPL020000029">
    <property type="protein sequence ID" value="KAK7737446.1"/>
    <property type="molecule type" value="Genomic_DNA"/>
</dbReference>
<evidence type="ECO:0000256" key="1">
    <source>
        <dbReference type="SAM" id="MobiDB-lite"/>
    </source>
</evidence>
<proteinExistence type="predicted"/>
<keyword evidence="3" id="KW-1185">Reference proteome</keyword>
<feature type="compositionally biased region" description="Basic and acidic residues" evidence="1">
    <location>
        <begin position="26"/>
        <end position="39"/>
    </location>
</feature>
<evidence type="ECO:0000313" key="2">
    <source>
        <dbReference type="EMBL" id="KAK7737446.1"/>
    </source>
</evidence>
<sequence>MASPFTQPEHANEEEGDWTIVRRESLANEHEMQPTDEHILSPQARGYTAEDNLSGLTPRVDHSQRFPQGTDPEPHEVNGFPSAPFIVDSSGVGESTALGSTFSNPQSDGIHAHPHSTTMPPEPTHLTPASLVASNMPGFTYDIQAWLNGESCWLPYTDDHAGTPPVGRAPTRHSSNGSLGFVIVPAQPCSVGRDVQGAGTKFDGTVAYSSQLELD</sequence>
<comment type="caution">
    <text evidence="2">The sequence shown here is derived from an EMBL/GenBank/DDBJ whole genome shotgun (WGS) entry which is preliminary data.</text>
</comment>
<organism evidence="2 3">
    <name type="scientific">Cytospora paraplurivora</name>
    <dbReference type="NCBI Taxonomy" id="2898453"/>
    <lineage>
        <taxon>Eukaryota</taxon>
        <taxon>Fungi</taxon>
        <taxon>Dikarya</taxon>
        <taxon>Ascomycota</taxon>
        <taxon>Pezizomycotina</taxon>
        <taxon>Sordariomycetes</taxon>
        <taxon>Sordariomycetidae</taxon>
        <taxon>Diaporthales</taxon>
        <taxon>Cytosporaceae</taxon>
        <taxon>Cytospora</taxon>
    </lineage>
</organism>
<protein>
    <submittedName>
        <fullName evidence="2">Uncharacterized protein</fullName>
    </submittedName>
</protein>
<name>A0AAN9U2Q4_9PEZI</name>
<dbReference type="AlphaFoldDB" id="A0AAN9U2Q4"/>
<reference evidence="2 3" key="1">
    <citation type="journal article" date="2023" name="PLoS ONE">
        <title>Cytospora paraplurivora sp. nov. isolated from orchards with fruit tree decline syndrome in Ontario, Canada.</title>
        <authorList>
            <person name="Ilyukhin E."/>
            <person name="Nguyen H.D.T."/>
            <person name="Castle A.J."/>
            <person name="Ellouze W."/>
        </authorList>
    </citation>
    <scope>NUCLEOTIDE SEQUENCE [LARGE SCALE GENOMIC DNA]</scope>
    <source>
        <strain evidence="2 3">FDS-564</strain>
    </source>
</reference>
<accession>A0AAN9U2Q4</accession>
<gene>
    <name evidence="2" type="ORF">SLS53_006519</name>
</gene>
<feature type="region of interest" description="Disordered" evidence="1">
    <location>
        <begin position="26"/>
        <end position="73"/>
    </location>
</feature>